<protein>
    <submittedName>
        <fullName evidence="7">Ser/Thr phosphatase family protein</fullName>
    </submittedName>
</protein>
<dbReference type="Gene3D" id="3.40.50.300">
    <property type="entry name" value="P-loop containing nucleotide triphosphate hydrolases"/>
    <property type="match status" value="1"/>
</dbReference>
<dbReference type="InterPro" id="IPR027417">
    <property type="entry name" value="P-loop_NTPase"/>
</dbReference>
<keyword evidence="2" id="KW-0378">Hydrolase</keyword>
<dbReference type="Gene3D" id="3.60.21.10">
    <property type="match status" value="1"/>
</dbReference>
<accession>X8IRF2</accession>
<proteinExistence type="inferred from homology"/>
<keyword evidence="3" id="KW-0408">Iron</keyword>
<evidence type="ECO:0000256" key="4">
    <source>
        <dbReference type="ARBA" id="ARBA00025742"/>
    </source>
</evidence>
<sequence>MGSLSIIHLSDIHIKNSDDTILKRYEEISKACVSCVKDKSTLVIVVSGDIAYSGECEQYKLATKFFENIKQYIENEKNIKVEVVISPGNHDCDFSENSSVRDILINNINPTDIDQEYVNNVIAKQKHFYDFVLQYYDDMNNRICWEKEISIDNNDVLFVSVNSAWMSELHEQPGKLVIPQSFLPVIDLNDYEAVIYVCHHPLNWLNPDYKTPFIDHLRNNADIVLFGHEHYKDNYIQTGKTYELINYHGKELQNSKSSESGFSIIAFDDDFKSYNVKDYEWVENRIYNRINDNDRVFERNKAIRSVYSVNESLLDYIDDIGINVKHFAKENIVLSDLFIWPDLIKSDYKNEKSGSVRISDNYFKELCENKLSIIVGESTSGKTTLSKQLFRSELNAGRCCILAYGQNFTTSTENAIIKTIEETYKKQYSGDYLEEFRQLPRKNKTLIIDNFDSIQNNNNRRSKVIDCVSNQFDTVVILMASSFAITTLLKSEVINSSDELYYYEIKPFGNKKRKDFISKWYKLNNVSDTEKTIDEKIEQAKGIVNNFLGNGASFIPAYPIILTGILQNKDAFSQSIHVSKYGYLYESLINQSLASIAEYETNSGLYNLDTEILSGVAYEILHRKRTAITKEDIGSYSKKLCEEKILSNVHVEQFIDRMQRAKVLIEEFSNGDGYKFKYPYFFYYFAAKYIANHLNDEQVQNLMEHMSSTLHNETYGNVVTFVCHFNSDQSVIDNVMINAYEKLDNFEEFDYSKDNPIFCEIKDAVKHFIPQKISSNENVESNKDAELKQMDKMGMNDGEVSKGEDYIDDTISEEDKNFAEIVAALKTIEVLGQILQNYPADISGQNKIKIIDEMHRLGMRSVNAIIETMKYLKDDLINFVYESSVKNKSNISREEIENRIRTLINVIVVGMARSMIHQVARSLSSELLLPAVEKTYENDDSISTQLLMTDLKLNCLKDKVNYDEIKQLRDKLDKGNELFAKGIVDSIVGRYLNYNECDFKLRSKFCNLCGFAERPMFASVSENLINS</sequence>
<evidence type="ECO:0000313" key="7">
    <source>
        <dbReference type="EMBL" id="EUC51586.1"/>
    </source>
</evidence>
<dbReference type="InterPro" id="IPR050884">
    <property type="entry name" value="CNP_phosphodiesterase-III"/>
</dbReference>
<evidence type="ECO:0000259" key="5">
    <source>
        <dbReference type="Pfam" id="PF00149"/>
    </source>
</evidence>
<dbReference type="PANTHER" id="PTHR42988:SF2">
    <property type="entry name" value="CYCLIC NUCLEOTIDE PHOSPHODIESTERASE CBUA0032-RELATED"/>
    <property type="match status" value="1"/>
</dbReference>
<dbReference type="SUPFAM" id="SSF52540">
    <property type="entry name" value="P-loop containing nucleoside triphosphate hydrolases"/>
    <property type="match status" value="1"/>
</dbReference>
<dbReference type="GO" id="GO:0016787">
    <property type="term" value="F:hydrolase activity"/>
    <property type="evidence" value="ECO:0007669"/>
    <property type="project" value="UniProtKB-KW"/>
</dbReference>
<dbReference type="InterPro" id="IPR057123">
    <property type="entry name" value="STAND_NTPase4_dom"/>
</dbReference>
<dbReference type="InterPro" id="IPR004843">
    <property type="entry name" value="Calcineurin-like_PHP"/>
</dbReference>
<dbReference type="Pfam" id="PF00149">
    <property type="entry name" value="Metallophos"/>
    <property type="match status" value="1"/>
</dbReference>
<feature type="domain" description="Calcineurin-like phosphoesterase" evidence="5">
    <location>
        <begin position="5"/>
        <end position="231"/>
    </location>
</feature>
<dbReference type="EMBL" id="JALU01000027">
    <property type="protein sequence ID" value="EUC51586.1"/>
    <property type="molecule type" value="Genomic_DNA"/>
</dbReference>
<evidence type="ECO:0000259" key="6">
    <source>
        <dbReference type="Pfam" id="PF24406"/>
    </source>
</evidence>
<feature type="domain" description="STAND NTPase 4 small alpha/beta" evidence="6">
    <location>
        <begin position="627"/>
        <end position="686"/>
    </location>
</feature>
<comment type="similarity">
    <text evidence="4">Belongs to the cyclic nucleotide phosphodiesterase class-III family.</text>
</comment>
<keyword evidence="1" id="KW-0479">Metal-binding</keyword>
<organism evidence="7 8">
    <name type="scientific">Mogibacterium timidum ATCC 33093</name>
    <dbReference type="NCBI Taxonomy" id="1401079"/>
    <lineage>
        <taxon>Bacteria</taxon>
        <taxon>Bacillati</taxon>
        <taxon>Bacillota</taxon>
        <taxon>Clostridia</taxon>
        <taxon>Peptostreptococcales</taxon>
        <taxon>Anaerovoracaceae</taxon>
        <taxon>Mogibacterium</taxon>
    </lineage>
</organism>
<dbReference type="GO" id="GO:0046872">
    <property type="term" value="F:metal ion binding"/>
    <property type="evidence" value="ECO:0007669"/>
    <property type="project" value="UniProtKB-KW"/>
</dbReference>
<dbReference type="Proteomes" id="UP000022645">
    <property type="component" value="Unassembled WGS sequence"/>
</dbReference>
<dbReference type="RefSeq" id="WP_009643658.1">
    <property type="nucleotide sequence ID" value="NZ_JALU01000027.1"/>
</dbReference>
<evidence type="ECO:0000256" key="2">
    <source>
        <dbReference type="ARBA" id="ARBA00022801"/>
    </source>
</evidence>
<gene>
    <name evidence="7" type="ORF">HMPREF0581_1006</name>
</gene>
<dbReference type="SUPFAM" id="SSF56300">
    <property type="entry name" value="Metallo-dependent phosphatases"/>
    <property type="match status" value="1"/>
</dbReference>
<evidence type="ECO:0000256" key="1">
    <source>
        <dbReference type="ARBA" id="ARBA00022723"/>
    </source>
</evidence>
<dbReference type="AlphaFoldDB" id="X8IRF2"/>
<dbReference type="PANTHER" id="PTHR42988">
    <property type="entry name" value="PHOSPHOHYDROLASE"/>
    <property type="match status" value="1"/>
</dbReference>
<name>X8IRF2_9FIRM</name>
<comment type="caution">
    <text evidence="7">The sequence shown here is derived from an EMBL/GenBank/DDBJ whole genome shotgun (WGS) entry which is preliminary data.</text>
</comment>
<evidence type="ECO:0000256" key="3">
    <source>
        <dbReference type="ARBA" id="ARBA00023004"/>
    </source>
</evidence>
<evidence type="ECO:0000313" key="8">
    <source>
        <dbReference type="Proteomes" id="UP000022645"/>
    </source>
</evidence>
<dbReference type="Pfam" id="PF24406">
    <property type="entry name" value="nSTAND_NTPase4"/>
    <property type="match status" value="1"/>
</dbReference>
<reference evidence="7 8" key="1">
    <citation type="submission" date="2014-01" db="EMBL/GenBank/DDBJ databases">
        <authorList>
            <person name="Durkin A.S."/>
            <person name="McCorrison J."/>
            <person name="Torralba M."/>
            <person name="Gillis M."/>
            <person name="Haft D.H."/>
            <person name="Methe B."/>
            <person name="Sutton G."/>
            <person name="Nelson K.E."/>
        </authorList>
    </citation>
    <scope>NUCLEOTIDE SEQUENCE [LARGE SCALE GENOMIC DNA]</scope>
    <source>
        <strain evidence="7 8">ATCC 33093</strain>
    </source>
</reference>
<dbReference type="InterPro" id="IPR029052">
    <property type="entry name" value="Metallo-depent_PP-like"/>
</dbReference>